<keyword evidence="5" id="KW-0675">Receptor</keyword>
<feature type="transmembrane region" description="Helical" evidence="6">
    <location>
        <begin position="169"/>
        <end position="190"/>
    </location>
</feature>
<dbReference type="Pfam" id="PF00001">
    <property type="entry name" value="7tm_1"/>
    <property type="match status" value="1"/>
</dbReference>
<accession>A0AAD9NMJ9</accession>
<dbReference type="SUPFAM" id="SSF81321">
    <property type="entry name" value="Family A G protein-coupled receptor-like"/>
    <property type="match status" value="1"/>
</dbReference>
<feature type="transmembrane region" description="Helical" evidence="6">
    <location>
        <begin position="67"/>
        <end position="93"/>
    </location>
</feature>
<dbReference type="InterPro" id="IPR000276">
    <property type="entry name" value="GPCR_Rhodpsn"/>
</dbReference>
<keyword evidence="2 5" id="KW-0812">Transmembrane</keyword>
<evidence type="ECO:0000256" key="3">
    <source>
        <dbReference type="ARBA" id="ARBA00022989"/>
    </source>
</evidence>
<dbReference type="PROSITE" id="PS50262">
    <property type="entry name" value="G_PROTEIN_RECEP_F1_2"/>
    <property type="match status" value="1"/>
</dbReference>
<dbReference type="AlphaFoldDB" id="A0AAD9NMJ9"/>
<evidence type="ECO:0000256" key="2">
    <source>
        <dbReference type="ARBA" id="ARBA00022692"/>
    </source>
</evidence>
<dbReference type="PRINTS" id="PR00237">
    <property type="entry name" value="GPCRRHODOPSN"/>
</dbReference>
<feature type="transmembrane region" description="Helical" evidence="6">
    <location>
        <begin position="202"/>
        <end position="223"/>
    </location>
</feature>
<keyword evidence="5" id="KW-0807">Transducer</keyword>
<evidence type="ECO:0000313" key="8">
    <source>
        <dbReference type="EMBL" id="KAK2172629.1"/>
    </source>
</evidence>
<dbReference type="GO" id="GO:0004930">
    <property type="term" value="F:G protein-coupled receptor activity"/>
    <property type="evidence" value="ECO:0007669"/>
    <property type="project" value="UniProtKB-KW"/>
</dbReference>
<evidence type="ECO:0000259" key="7">
    <source>
        <dbReference type="PROSITE" id="PS50262"/>
    </source>
</evidence>
<dbReference type="Gene3D" id="1.20.1070.10">
    <property type="entry name" value="Rhodopsin 7-helix transmembrane proteins"/>
    <property type="match status" value="1"/>
</dbReference>
<evidence type="ECO:0000256" key="5">
    <source>
        <dbReference type="RuleBase" id="RU000688"/>
    </source>
</evidence>
<dbReference type="Proteomes" id="UP001209878">
    <property type="component" value="Unassembled WGS sequence"/>
</dbReference>
<feature type="transmembrane region" description="Helical" evidence="6">
    <location>
        <begin position="113"/>
        <end position="132"/>
    </location>
</feature>
<dbReference type="InterPro" id="IPR017452">
    <property type="entry name" value="GPCR_Rhodpsn_7TM"/>
</dbReference>
<comment type="caution">
    <text evidence="8">The sequence shown here is derived from an EMBL/GenBank/DDBJ whole genome shotgun (WGS) entry which is preliminary data.</text>
</comment>
<reference evidence="8" key="1">
    <citation type="journal article" date="2023" name="Mol. Biol. Evol.">
        <title>Third-Generation Sequencing Reveals the Adaptive Role of the Epigenome in Three Deep-Sea Polychaetes.</title>
        <authorList>
            <person name="Perez M."/>
            <person name="Aroh O."/>
            <person name="Sun Y."/>
            <person name="Lan Y."/>
            <person name="Juniper S.K."/>
            <person name="Young C.R."/>
            <person name="Angers B."/>
            <person name="Qian P.Y."/>
        </authorList>
    </citation>
    <scope>NUCLEOTIDE SEQUENCE</scope>
    <source>
        <strain evidence="8">R07B-5</strain>
    </source>
</reference>
<evidence type="ECO:0000313" key="9">
    <source>
        <dbReference type="Proteomes" id="UP001209878"/>
    </source>
</evidence>
<dbReference type="PANTHER" id="PTHR45698:SF1">
    <property type="entry name" value="TRACE AMINE-ASSOCIATED RECEPTOR 13C-LIKE"/>
    <property type="match status" value="1"/>
</dbReference>
<keyword evidence="5" id="KW-0297">G-protein coupled receptor</keyword>
<comment type="similarity">
    <text evidence="5">Belongs to the G-protein coupled receptor 1 family.</text>
</comment>
<dbReference type="GO" id="GO:0016020">
    <property type="term" value="C:membrane"/>
    <property type="evidence" value="ECO:0007669"/>
    <property type="project" value="UniProtKB-SubCell"/>
</dbReference>
<proteinExistence type="inferred from homology"/>
<dbReference type="PROSITE" id="PS00237">
    <property type="entry name" value="G_PROTEIN_RECEP_F1_1"/>
    <property type="match status" value="1"/>
</dbReference>
<dbReference type="PANTHER" id="PTHR45698">
    <property type="entry name" value="TRACE AMINE-ASSOCIATED RECEPTOR 19N-RELATED"/>
    <property type="match status" value="1"/>
</dbReference>
<sequence>MTKSDKISRNNLSGIGGEILCRFWISEFPLWSLMVSSSYNLMGLTFERYLGIVHPLFHHTFSSRSKVLLLAGAAWCAGPVLKLCFLVPTSGIIDNYCQTMLIYATVSWQKVSGVAVFILEYLLPIAVFVTCYTRMFVRLRSQVHPQATNIANEISIPNSRARRIVLKTLLLVVVGYLLCNSFNQLTFLAYNFGAPLNFKGFYYNFTVIAMFANCCINPFLYALQYGPYQNELRKVFCKCKAPLVVVTS</sequence>
<keyword evidence="4 6" id="KW-0472">Membrane</keyword>
<gene>
    <name evidence="8" type="ORF">NP493_945g00017</name>
</gene>
<keyword evidence="3 6" id="KW-1133">Transmembrane helix</keyword>
<feature type="domain" description="G-protein coupled receptors family 1 profile" evidence="7">
    <location>
        <begin position="36"/>
        <end position="221"/>
    </location>
</feature>
<evidence type="ECO:0000256" key="1">
    <source>
        <dbReference type="ARBA" id="ARBA00004370"/>
    </source>
</evidence>
<organism evidence="8 9">
    <name type="scientific">Ridgeia piscesae</name>
    <name type="common">Tubeworm</name>
    <dbReference type="NCBI Taxonomy" id="27915"/>
    <lineage>
        <taxon>Eukaryota</taxon>
        <taxon>Metazoa</taxon>
        <taxon>Spiralia</taxon>
        <taxon>Lophotrochozoa</taxon>
        <taxon>Annelida</taxon>
        <taxon>Polychaeta</taxon>
        <taxon>Sedentaria</taxon>
        <taxon>Canalipalpata</taxon>
        <taxon>Sabellida</taxon>
        <taxon>Siboglinidae</taxon>
        <taxon>Ridgeia</taxon>
    </lineage>
</organism>
<name>A0AAD9NMJ9_RIDPI</name>
<dbReference type="CDD" id="cd00637">
    <property type="entry name" value="7tm_classA_rhodopsin-like"/>
    <property type="match status" value="1"/>
</dbReference>
<dbReference type="EMBL" id="JAODUO010000944">
    <property type="protein sequence ID" value="KAK2172629.1"/>
    <property type="molecule type" value="Genomic_DNA"/>
</dbReference>
<evidence type="ECO:0000256" key="6">
    <source>
        <dbReference type="SAM" id="Phobius"/>
    </source>
</evidence>
<keyword evidence="9" id="KW-1185">Reference proteome</keyword>
<comment type="subcellular location">
    <subcellularLocation>
        <location evidence="1">Membrane</location>
    </subcellularLocation>
</comment>
<protein>
    <recommendedName>
        <fullName evidence="7">G-protein coupled receptors family 1 profile domain-containing protein</fullName>
    </recommendedName>
</protein>
<evidence type="ECO:0000256" key="4">
    <source>
        <dbReference type="ARBA" id="ARBA00023136"/>
    </source>
</evidence>